<organism evidence="3 4">
    <name type="scientific">Favolaschia claudopus</name>
    <dbReference type="NCBI Taxonomy" id="2862362"/>
    <lineage>
        <taxon>Eukaryota</taxon>
        <taxon>Fungi</taxon>
        <taxon>Dikarya</taxon>
        <taxon>Basidiomycota</taxon>
        <taxon>Agaricomycotina</taxon>
        <taxon>Agaricomycetes</taxon>
        <taxon>Agaricomycetidae</taxon>
        <taxon>Agaricales</taxon>
        <taxon>Marasmiineae</taxon>
        <taxon>Mycenaceae</taxon>
        <taxon>Favolaschia</taxon>
    </lineage>
</organism>
<feature type="compositionally biased region" description="Basic and acidic residues" evidence="1">
    <location>
        <begin position="28"/>
        <end position="44"/>
    </location>
</feature>
<feature type="domain" description="DUF6532" evidence="2">
    <location>
        <begin position="362"/>
        <end position="564"/>
    </location>
</feature>
<dbReference type="Pfam" id="PF20149">
    <property type="entry name" value="DUF6532"/>
    <property type="match status" value="1"/>
</dbReference>
<evidence type="ECO:0000256" key="1">
    <source>
        <dbReference type="SAM" id="MobiDB-lite"/>
    </source>
</evidence>
<accession>A0AAW0E5G5</accession>
<feature type="compositionally biased region" description="Polar residues" evidence="1">
    <location>
        <begin position="285"/>
        <end position="296"/>
    </location>
</feature>
<evidence type="ECO:0000313" key="4">
    <source>
        <dbReference type="Proteomes" id="UP001362999"/>
    </source>
</evidence>
<protein>
    <recommendedName>
        <fullName evidence="2">DUF6532 domain-containing protein</fullName>
    </recommendedName>
</protein>
<feature type="region of interest" description="Disordered" evidence="1">
    <location>
        <begin position="145"/>
        <end position="327"/>
    </location>
</feature>
<feature type="compositionally biased region" description="Polar residues" evidence="1">
    <location>
        <begin position="192"/>
        <end position="204"/>
    </location>
</feature>
<feature type="region of interest" description="Disordered" evidence="1">
    <location>
        <begin position="1"/>
        <end position="61"/>
    </location>
</feature>
<dbReference type="Proteomes" id="UP001362999">
    <property type="component" value="Unassembled WGS sequence"/>
</dbReference>
<sequence length="627" mass="68861">MSSQDFASNNNNPANSLSGRGHRARVVTADERVAQNQARRENRSQRGSVVSSATAPGHTMPTMPQQIVQNLATGVHPVHSHISTSTPLQNQHYGPTTFLQPEGSPTNPFHSNLGHDANAAHNWLFAQLNADPQLLAQLQGIVGPPPAHFEDQDEEFADPQADMPDDSDGGAPPFSSGGGDFANAMPTLPTGVPQTTNTFETPTNLRAFPSATANMSSTHVENNQRRPLIRRAANPTYSDLSSPSTQMPDSESSSPIVAHTRQPLIHRTNIFGPGLHDNRHRPRHSMSSEQQPTQKENAVHRLSDDESMEPAPPKKKSRKQPAARSISSIAPDRVPIIEKAYEYIGIKVTSDADHTWLQARTDLADFVQEAFDWAVEQLRLNPDEFDPVTAAEQDLCRERIYGARKDFKDCARLAVKGADGFGFISCSARATEEEQDRIATANRKLVAALTDKSAFVFANPHDRTIKGSMYQHPCIAVVIRGVLYANLLSMGMQFPQYFDDTFPDTPDESQNHKPTLSLVTIALAITAIRAAIMEYSSGHFLGETFSRKVYKPHFDAELSTLRDWRQFTSNPTTIPGGGPARFAPASFLTRGFQEKLISEARDLLLKDVIAPVPPPEVMDLSDFAANQ</sequence>
<reference evidence="3 4" key="1">
    <citation type="journal article" date="2024" name="J Genomics">
        <title>Draft genome sequencing and assembly of Favolaschia claudopus CIRM-BRFM 2984 isolated from oak limbs.</title>
        <authorList>
            <person name="Navarro D."/>
            <person name="Drula E."/>
            <person name="Chaduli D."/>
            <person name="Cazenave R."/>
            <person name="Ahrendt S."/>
            <person name="Wang J."/>
            <person name="Lipzen A."/>
            <person name="Daum C."/>
            <person name="Barry K."/>
            <person name="Grigoriev I.V."/>
            <person name="Favel A."/>
            <person name="Rosso M.N."/>
            <person name="Martin F."/>
        </authorList>
    </citation>
    <scope>NUCLEOTIDE SEQUENCE [LARGE SCALE GENOMIC DNA]</scope>
    <source>
        <strain evidence="3 4">CIRM-BRFM 2984</strain>
    </source>
</reference>
<gene>
    <name evidence="3" type="ORF">R3P38DRAFT_3522166</name>
</gene>
<feature type="compositionally biased region" description="Low complexity" evidence="1">
    <location>
        <begin position="7"/>
        <end position="16"/>
    </location>
</feature>
<feature type="compositionally biased region" description="Polar residues" evidence="1">
    <location>
        <begin position="235"/>
        <end position="255"/>
    </location>
</feature>
<dbReference type="EMBL" id="JAWWNJ010000003">
    <property type="protein sequence ID" value="KAK7059283.1"/>
    <property type="molecule type" value="Genomic_DNA"/>
</dbReference>
<proteinExistence type="predicted"/>
<name>A0AAW0E5G5_9AGAR</name>
<dbReference type="AlphaFoldDB" id="A0AAW0E5G5"/>
<feature type="compositionally biased region" description="Acidic residues" evidence="1">
    <location>
        <begin position="151"/>
        <end position="168"/>
    </location>
</feature>
<evidence type="ECO:0000259" key="2">
    <source>
        <dbReference type="Pfam" id="PF20149"/>
    </source>
</evidence>
<dbReference type="InterPro" id="IPR045341">
    <property type="entry name" value="DUF6532"/>
</dbReference>
<feature type="compositionally biased region" description="Polar residues" evidence="1">
    <location>
        <begin position="45"/>
        <end position="54"/>
    </location>
</feature>
<keyword evidence="4" id="KW-1185">Reference proteome</keyword>
<comment type="caution">
    <text evidence="3">The sequence shown here is derived from an EMBL/GenBank/DDBJ whole genome shotgun (WGS) entry which is preliminary data.</text>
</comment>
<feature type="compositionally biased region" description="Polar residues" evidence="1">
    <location>
        <begin position="211"/>
        <end position="221"/>
    </location>
</feature>
<evidence type="ECO:0000313" key="3">
    <source>
        <dbReference type="EMBL" id="KAK7059283.1"/>
    </source>
</evidence>